<feature type="domain" description="M23ase beta-sheet core" evidence="1">
    <location>
        <begin position="60"/>
        <end position="128"/>
    </location>
</feature>
<dbReference type="InterPro" id="IPR011055">
    <property type="entry name" value="Dup_hybrid_motif"/>
</dbReference>
<evidence type="ECO:0000259" key="1">
    <source>
        <dbReference type="Pfam" id="PF01551"/>
    </source>
</evidence>
<evidence type="ECO:0000313" key="2">
    <source>
        <dbReference type="EMBL" id="ADX68571.1"/>
    </source>
</evidence>
<dbReference type="Proteomes" id="UP000008641">
    <property type="component" value="Chromosome"/>
</dbReference>
<reference evidence="2 3" key="1">
    <citation type="journal article" date="2011" name="Stand. Genomic Sci.">
        <title>Complete genome sequence of Weeksella virosa type strain (9751).</title>
        <authorList>
            <person name="Lang E."/>
            <person name="Teshima H."/>
            <person name="Lucas S."/>
            <person name="Lapidus A."/>
            <person name="Hammon N."/>
            <person name="Deshpande S."/>
            <person name="Nolan M."/>
            <person name="Cheng J.F."/>
            <person name="Pitluck S."/>
            <person name="Liolios K."/>
            <person name="Pagani I."/>
            <person name="Mikhailova N."/>
            <person name="Ivanova N."/>
            <person name="Mavromatis K."/>
            <person name="Pati A."/>
            <person name="Tapia R."/>
            <person name="Han C."/>
            <person name="Goodwin L."/>
            <person name="Chen A."/>
            <person name="Palaniappan K."/>
            <person name="Land M."/>
            <person name="Hauser L."/>
            <person name="Chang Y.J."/>
            <person name="Jeffries C.D."/>
            <person name="Brambilla E.M."/>
            <person name="Kopitz M."/>
            <person name="Rohde M."/>
            <person name="Goker M."/>
            <person name="Tindall B.J."/>
            <person name="Detter J.C."/>
            <person name="Woyke T."/>
            <person name="Bristow J."/>
            <person name="Eisen J.A."/>
            <person name="Markowitz V."/>
            <person name="Hugenholtz P."/>
            <person name="Klenk H.P."/>
            <person name="Kyrpides N.C."/>
        </authorList>
    </citation>
    <scope>NUCLEOTIDE SEQUENCE [LARGE SCALE GENOMIC DNA]</scope>
    <source>
        <strain evidence="3">ATCC 43766 / DSM 16922 / JCM 21250 / NBRC 16016 / NCTC 11634 / CL345/78</strain>
    </source>
</reference>
<dbReference type="EMBL" id="CP002455">
    <property type="protein sequence ID" value="ADX68571.1"/>
    <property type="molecule type" value="Genomic_DNA"/>
</dbReference>
<dbReference type="AlphaFoldDB" id="F0P0Y7"/>
<accession>F0P0Y7</accession>
<dbReference type="Pfam" id="PF01551">
    <property type="entry name" value="Peptidase_M23"/>
    <property type="match status" value="2"/>
</dbReference>
<dbReference type="Gene3D" id="2.70.70.10">
    <property type="entry name" value="Glucose Permease (Domain IIA)"/>
    <property type="match status" value="1"/>
</dbReference>
<evidence type="ECO:0000313" key="3">
    <source>
        <dbReference type="Proteomes" id="UP000008641"/>
    </source>
</evidence>
<dbReference type="CDD" id="cd12797">
    <property type="entry name" value="M23_peptidase"/>
    <property type="match status" value="1"/>
</dbReference>
<feature type="domain" description="M23ase beta-sheet core" evidence="1">
    <location>
        <begin position="146"/>
        <end position="182"/>
    </location>
</feature>
<dbReference type="STRING" id="865938.Weevi_1884"/>
<dbReference type="InterPro" id="IPR016047">
    <property type="entry name" value="M23ase_b-sheet_dom"/>
</dbReference>
<gene>
    <name evidence="2" type="ordered locus">Weevi_1884</name>
</gene>
<protein>
    <submittedName>
        <fullName evidence="2">Peptidase M23</fullName>
    </submittedName>
</protein>
<keyword evidence="3" id="KW-1185">Reference proteome</keyword>
<dbReference type="InterPro" id="IPR050570">
    <property type="entry name" value="Cell_wall_metabolism_enzyme"/>
</dbReference>
<dbReference type="GO" id="GO:0004222">
    <property type="term" value="F:metalloendopeptidase activity"/>
    <property type="evidence" value="ECO:0007669"/>
    <property type="project" value="TreeGrafter"/>
</dbReference>
<organism evidence="2 3">
    <name type="scientific">Weeksella virosa (strain ATCC 43766 / DSM 16922 / JCM 21250 / CCUG 30538 / CDC 9751 / IAM 14551 / NBRC 16016 / NCTC 11634 / CL345/78)</name>
    <dbReference type="NCBI Taxonomy" id="865938"/>
    <lineage>
        <taxon>Bacteria</taxon>
        <taxon>Pseudomonadati</taxon>
        <taxon>Bacteroidota</taxon>
        <taxon>Flavobacteriia</taxon>
        <taxon>Flavobacteriales</taxon>
        <taxon>Weeksellaceae</taxon>
        <taxon>Weeksella</taxon>
    </lineage>
</organism>
<dbReference type="RefSeq" id="WP_013598960.1">
    <property type="nucleotide sequence ID" value="NC_015144.1"/>
</dbReference>
<reference evidence="3" key="2">
    <citation type="journal article" date="2011" name="Stand. Genomic Sci.">
        <title>Complete genome sequence of Weeksella virosa type strain (9751T).</title>
        <authorList>
            <person name="Lang E."/>
            <person name="Teshima H."/>
            <person name="Lucas S."/>
            <person name="Lapidus A."/>
            <person name="Hammon N."/>
            <person name="Deshpande S."/>
            <person name="Nolan M."/>
            <person name="Cheng J."/>
            <person name="Pitluck S."/>
            <person name="Liolios K."/>
            <person name="Pagani I."/>
            <person name="Mikhailova N."/>
            <person name="Ivanova N."/>
            <person name="Mavromatis K."/>
            <person name="Pati A."/>
            <person name="Tapia R."/>
            <person name="Han C."/>
            <person name="Goodwin L."/>
            <person name="Chen A."/>
            <person name="Palaniappan K."/>
            <person name="Land M."/>
            <person name="Hauser L."/>
            <person name="Chang Y."/>
            <person name="Jeffries C."/>
            <person name="Brambilla E."/>
            <person name="Kopitz M."/>
            <person name="Rohde M."/>
            <person name="Goker M."/>
            <person name="Tindall B."/>
            <person name="Detter J."/>
            <person name="Woyke T."/>
            <person name="Bristow J."/>
            <person name="Eisen J."/>
            <person name="Markowitz V."/>
            <person name="Hugenholtz P."/>
            <person name="Klenk H."/>
            <person name="Kyrpides N."/>
        </authorList>
    </citation>
    <scope>NUCLEOTIDE SEQUENCE [LARGE SCALE GENOMIC DNA]</scope>
    <source>
        <strain evidence="3">ATCC 43766 / DSM 16922 / JCM 21250 / NBRC 16016 / NCTC 11634 / CL345/78</strain>
    </source>
</reference>
<dbReference type="PANTHER" id="PTHR21666:SF285">
    <property type="entry name" value="M23 FAMILY METALLOPEPTIDASE"/>
    <property type="match status" value="1"/>
</dbReference>
<name>F0P0Y7_WEEVC</name>
<dbReference type="OrthoDB" id="9810477at2"/>
<dbReference type="PANTHER" id="PTHR21666">
    <property type="entry name" value="PEPTIDASE-RELATED"/>
    <property type="match status" value="1"/>
</dbReference>
<dbReference type="KEGG" id="wvi:Weevi_1884"/>
<dbReference type="SUPFAM" id="SSF51261">
    <property type="entry name" value="Duplicated hybrid motif"/>
    <property type="match status" value="1"/>
</dbReference>
<sequence>MKLNYRKVFVLTTLLGLGFVFGQKEAFPPSDSYPKGDFINPLTITNYLSGNFGELRTNHFHSGLDIKTQQREGLKVLAVGDGYISRINVSPTGYGNALYIDHPNGYTTVYAHLQSFHSHIDEFVRKHQYQQEKFAVEIYPNPNELVVKQGDLIALSGNTGGSGGPHLHFEIRDTKTEEPINPFFFGFDVPDTQKPQLSAMYVYPLNGSVNGKKSRVMVSAGSTVNATGKIGFGVKTYDRHNGAHNNNGTYQISIFVDNEQIYGFTAERLAFDETRAINSVCDYEDIQKNNSWVYQSAIEKGNPLRLFSNVKEYGTLTLEDKLYTIRIVVSDYAGNQTSKSFRVNGKALFEEEKPNKEGETMFWNQENELVTEDMALFFPQGVFYSDFQLSYRKENDKHFVGDYYTPLHTRYTMKMRPPESISVAQLDKAVIVRQYMRRGSWRKEYLTTELKNGHLIAEPRDFGNFSVELDLTKPTITPLNIKEGSTFSNSNYLIKFRIKDNQSGIKEYKAYVDGKWILAVYDKKNDLLSIDLNKENVSIGTHNIELTVQDEKNNIATYSANFSKSS</sequence>
<dbReference type="eggNOG" id="COG0739">
    <property type="taxonomic scope" value="Bacteria"/>
</dbReference>
<dbReference type="HOGENOM" id="CLU_025250_0_0_10"/>
<proteinExistence type="predicted"/>